<organism evidence="1">
    <name type="scientific">virus sp. ctBS918</name>
    <dbReference type="NCBI Taxonomy" id="2825807"/>
    <lineage>
        <taxon>Viruses</taxon>
    </lineage>
</organism>
<name>A0A8S5RNS4_9VIRU</name>
<proteinExistence type="predicted"/>
<reference evidence="1" key="1">
    <citation type="journal article" date="2021" name="Proc. Natl. Acad. Sci. U.S.A.">
        <title>A Catalog of Tens of Thousands of Viruses from Human Metagenomes Reveals Hidden Associations with Chronic Diseases.</title>
        <authorList>
            <person name="Tisza M.J."/>
            <person name="Buck C.B."/>
        </authorList>
    </citation>
    <scope>NUCLEOTIDE SEQUENCE</scope>
    <source>
        <strain evidence="1">CtBS918</strain>
    </source>
</reference>
<accession>A0A8S5RNS4</accession>
<dbReference type="EMBL" id="BK059130">
    <property type="protein sequence ID" value="DAE32835.1"/>
    <property type="molecule type" value="Genomic_DNA"/>
</dbReference>
<evidence type="ECO:0000313" key="1">
    <source>
        <dbReference type="EMBL" id="DAE32835.1"/>
    </source>
</evidence>
<sequence length="68" mass="7928">MINEKKFFYKARRYEDNKEVIGRVGSSHSTEDGKEVTTYFNEYIGDNSPNANWKSCVVKTDSIQPYKL</sequence>
<protein>
    <submittedName>
        <fullName evidence="1">Uncharacterized protein</fullName>
    </submittedName>
</protein>